<protein>
    <submittedName>
        <fullName evidence="1">Uncharacterized protein</fullName>
    </submittedName>
</protein>
<keyword evidence="2" id="KW-1185">Reference proteome</keyword>
<reference evidence="1 2" key="1">
    <citation type="submission" date="2020-08" db="EMBL/GenBank/DDBJ databases">
        <title>A Genomic Blueprint of the Chicken Gut Microbiome.</title>
        <authorList>
            <person name="Gilroy R."/>
            <person name="Ravi A."/>
            <person name="Getino M."/>
            <person name="Pursley I."/>
            <person name="Horton D.L."/>
            <person name="Alikhan N.-F."/>
            <person name="Baker D."/>
            <person name="Gharbi K."/>
            <person name="Hall N."/>
            <person name="Watson M."/>
            <person name="Adriaenssens E.M."/>
            <person name="Foster-Nyarko E."/>
            <person name="Jarju S."/>
            <person name="Secka A."/>
            <person name="Antonio M."/>
            <person name="Oren A."/>
            <person name="Chaudhuri R."/>
            <person name="La Ragione R.M."/>
            <person name="Hildebrand F."/>
            <person name="Pallen M.J."/>
        </authorList>
    </citation>
    <scope>NUCLEOTIDE SEQUENCE [LARGE SCALE GENOMIC DNA]</scope>
    <source>
        <strain evidence="1 2">Sa2YVA2</strain>
    </source>
</reference>
<gene>
    <name evidence="1" type="ORF">H9649_12830</name>
</gene>
<organism evidence="1 2">
    <name type="scientific">Sporosarcina quadrami</name>
    <dbReference type="NCBI Taxonomy" id="2762234"/>
    <lineage>
        <taxon>Bacteria</taxon>
        <taxon>Bacillati</taxon>
        <taxon>Bacillota</taxon>
        <taxon>Bacilli</taxon>
        <taxon>Bacillales</taxon>
        <taxon>Caryophanaceae</taxon>
        <taxon>Sporosarcina</taxon>
    </lineage>
</organism>
<dbReference type="Proteomes" id="UP000626786">
    <property type="component" value="Unassembled WGS sequence"/>
</dbReference>
<name>A0ABR8UBR1_9BACL</name>
<dbReference type="EMBL" id="JACSQN010000011">
    <property type="protein sequence ID" value="MBD7985478.1"/>
    <property type="molecule type" value="Genomic_DNA"/>
</dbReference>
<accession>A0ABR8UBR1</accession>
<sequence length="137" mass="15562">MKKTVSTVLVVILLLVGTYFGYEYVTEPKIVDGVMSKKLDDKGKPLEVTTTFAPEDSVYFSAKRNRFWINKAKVVWYKGEIAPENRFLVEEKVSVNKGKYFLAKLTVPEGLEEGHYGVTIYVKGSKIIETKAEFNVK</sequence>
<evidence type="ECO:0000313" key="2">
    <source>
        <dbReference type="Proteomes" id="UP000626786"/>
    </source>
</evidence>
<comment type="caution">
    <text evidence="1">The sequence shown here is derived from an EMBL/GenBank/DDBJ whole genome shotgun (WGS) entry which is preliminary data.</text>
</comment>
<evidence type="ECO:0000313" key="1">
    <source>
        <dbReference type="EMBL" id="MBD7985478.1"/>
    </source>
</evidence>
<proteinExistence type="predicted"/>
<dbReference type="RefSeq" id="WP_191695301.1">
    <property type="nucleotide sequence ID" value="NZ_JACSQN010000011.1"/>
</dbReference>